<evidence type="ECO:0000256" key="1">
    <source>
        <dbReference type="SAM" id="MobiDB-lite"/>
    </source>
</evidence>
<organism evidence="2 3">
    <name type="scientific">Chionoecetes opilio</name>
    <name type="common">Atlantic snow crab</name>
    <name type="synonym">Cancer opilio</name>
    <dbReference type="NCBI Taxonomy" id="41210"/>
    <lineage>
        <taxon>Eukaryota</taxon>
        <taxon>Metazoa</taxon>
        <taxon>Ecdysozoa</taxon>
        <taxon>Arthropoda</taxon>
        <taxon>Crustacea</taxon>
        <taxon>Multicrustacea</taxon>
        <taxon>Malacostraca</taxon>
        <taxon>Eumalacostraca</taxon>
        <taxon>Eucarida</taxon>
        <taxon>Decapoda</taxon>
        <taxon>Pleocyemata</taxon>
        <taxon>Brachyura</taxon>
        <taxon>Eubrachyura</taxon>
        <taxon>Majoidea</taxon>
        <taxon>Majidae</taxon>
        <taxon>Chionoecetes</taxon>
    </lineage>
</organism>
<accession>A0A8J8WAI0</accession>
<dbReference type="EMBL" id="JACEEZ010025777">
    <property type="protein sequence ID" value="KAG0697577.1"/>
    <property type="molecule type" value="Genomic_DNA"/>
</dbReference>
<protein>
    <submittedName>
        <fullName evidence="2">Uncharacterized protein</fullName>
    </submittedName>
</protein>
<gene>
    <name evidence="2" type="ORF">GWK47_026286</name>
</gene>
<comment type="caution">
    <text evidence="2">The sequence shown here is derived from an EMBL/GenBank/DDBJ whole genome shotgun (WGS) entry which is preliminary data.</text>
</comment>
<dbReference type="AlphaFoldDB" id="A0A8J8WAI0"/>
<keyword evidence="3" id="KW-1185">Reference proteome</keyword>
<proteinExistence type="predicted"/>
<name>A0A8J8WAI0_CHIOP</name>
<sequence length="185" mass="20462">MEAQVDNPLTQAGISSSGTRIFPDGLPPPKTRHAPKSVLSHGQDAAGVTKRELVKHQAMMKVLRQERAWLPGVQHSLWDTIRGWKFLARSFYGTQRKKDSPFKVETLKACAMVFALDHQKKYAGGPGERDMEVAPAVQTNLKSTATGRFENAQKVLHYTPDQATNKNSVKGEGGQWALSEKPPFP</sequence>
<feature type="region of interest" description="Disordered" evidence="1">
    <location>
        <begin position="157"/>
        <end position="185"/>
    </location>
</feature>
<reference evidence="2" key="1">
    <citation type="submission" date="2020-07" db="EMBL/GenBank/DDBJ databases">
        <title>The High-quality genome of the commercially important snow crab, Chionoecetes opilio.</title>
        <authorList>
            <person name="Jeong J.-H."/>
            <person name="Ryu S."/>
        </authorList>
    </citation>
    <scope>NUCLEOTIDE SEQUENCE</scope>
    <source>
        <strain evidence="2">MADBK_172401_WGS</strain>
        <tissue evidence="2">Digestive gland</tissue>
    </source>
</reference>
<dbReference type="Proteomes" id="UP000770661">
    <property type="component" value="Unassembled WGS sequence"/>
</dbReference>
<evidence type="ECO:0000313" key="2">
    <source>
        <dbReference type="EMBL" id="KAG0697577.1"/>
    </source>
</evidence>
<evidence type="ECO:0000313" key="3">
    <source>
        <dbReference type="Proteomes" id="UP000770661"/>
    </source>
</evidence>
<feature type="region of interest" description="Disordered" evidence="1">
    <location>
        <begin position="1"/>
        <end position="45"/>
    </location>
</feature>
<feature type="compositionally biased region" description="Polar residues" evidence="1">
    <location>
        <begin position="7"/>
        <end position="19"/>
    </location>
</feature>